<evidence type="ECO:0000313" key="2">
    <source>
        <dbReference type="Proteomes" id="UP000886998"/>
    </source>
</evidence>
<protein>
    <submittedName>
        <fullName evidence="1">Uncharacterized protein</fullName>
    </submittedName>
</protein>
<reference evidence="1" key="1">
    <citation type="submission" date="2020-08" db="EMBL/GenBank/DDBJ databases">
        <title>Multicomponent nature underlies the extraordinary mechanical properties of spider dragline silk.</title>
        <authorList>
            <person name="Kono N."/>
            <person name="Nakamura H."/>
            <person name="Mori M."/>
            <person name="Yoshida Y."/>
            <person name="Ohtoshi R."/>
            <person name="Malay A.D."/>
            <person name="Moran D.A.P."/>
            <person name="Tomita M."/>
            <person name="Numata K."/>
            <person name="Arakawa K."/>
        </authorList>
    </citation>
    <scope>NUCLEOTIDE SEQUENCE</scope>
</reference>
<keyword evidence="2" id="KW-1185">Reference proteome</keyword>
<organism evidence="1 2">
    <name type="scientific">Trichonephila inaurata madagascariensis</name>
    <dbReference type="NCBI Taxonomy" id="2747483"/>
    <lineage>
        <taxon>Eukaryota</taxon>
        <taxon>Metazoa</taxon>
        <taxon>Ecdysozoa</taxon>
        <taxon>Arthropoda</taxon>
        <taxon>Chelicerata</taxon>
        <taxon>Arachnida</taxon>
        <taxon>Araneae</taxon>
        <taxon>Araneomorphae</taxon>
        <taxon>Entelegynae</taxon>
        <taxon>Araneoidea</taxon>
        <taxon>Nephilidae</taxon>
        <taxon>Trichonephila</taxon>
        <taxon>Trichonephila inaurata</taxon>
    </lineage>
</organism>
<proteinExistence type="predicted"/>
<dbReference type="Proteomes" id="UP000886998">
    <property type="component" value="Unassembled WGS sequence"/>
</dbReference>
<gene>
    <name evidence="1" type="ORF">TNIN_292471</name>
</gene>
<comment type="caution">
    <text evidence="1">The sequence shown here is derived from an EMBL/GenBank/DDBJ whole genome shotgun (WGS) entry which is preliminary data.</text>
</comment>
<dbReference type="EMBL" id="BMAV01020455">
    <property type="protein sequence ID" value="GFY73913.1"/>
    <property type="molecule type" value="Genomic_DNA"/>
</dbReference>
<name>A0A8X6YK93_9ARAC</name>
<dbReference type="AlphaFoldDB" id="A0A8X6YK93"/>
<sequence>MYGKERENEAGSFCACPYVGCFGRCVSERKKLRLERSIPRAPSNRERESFAGRSESLFGKYPSASQCFSHCQHDRLLRVPPRVYSDTDK</sequence>
<evidence type="ECO:0000313" key="1">
    <source>
        <dbReference type="EMBL" id="GFY73913.1"/>
    </source>
</evidence>
<accession>A0A8X6YK93</accession>